<reference evidence="14 15" key="1">
    <citation type="submission" date="2016-07" db="EMBL/GenBank/DDBJ databases">
        <title>Pervasive Adenine N6-methylation of Active Genes in Fungi.</title>
        <authorList>
            <consortium name="DOE Joint Genome Institute"/>
            <person name="Mondo S.J."/>
            <person name="Dannebaum R.O."/>
            <person name="Kuo R.C."/>
            <person name="Labutti K."/>
            <person name="Haridas S."/>
            <person name="Kuo A."/>
            <person name="Salamov A."/>
            <person name="Ahrendt S.R."/>
            <person name="Lipzen A."/>
            <person name="Sullivan W."/>
            <person name="Andreopoulos W.B."/>
            <person name="Clum A."/>
            <person name="Lindquist E."/>
            <person name="Daum C."/>
            <person name="Ramamoorthy G.K."/>
            <person name="Gryganskyi A."/>
            <person name="Culley D."/>
            <person name="Magnuson J.K."/>
            <person name="James T.Y."/>
            <person name="O'Malley M.A."/>
            <person name="Stajich J.E."/>
            <person name="Spatafora J.W."/>
            <person name="Visel A."/>
            <person name="Grigoriev I.V."/>
        </authorList>
    </citation>
    <scope>NUCLEOTIDE SEQUENCE [LARGE SCALE GENOMIC DNA]</scope>
    <source>
        <strain evidence="14 15">NRRL 1336</strain>
    </source>
</reference>
<keyword evidence="3 11" id="KW-0812">Transmembrane</keyword>
<dbReference type="CDD" id="cd18596">
    <property type="entry name" value="ABC_6TM_VMR1_D1_like"/>
    <property type="match status" value="1"/>
</dbReference>
<dbReference type="Gene3D" id="3.40.50.300">
    <property type="entry name" value="P-loop containing nucleotide triphosphate hydrolases"/>
    <property type="match status" value="2"/>
</dbReference>
<feature type="compositionally biased region" description="Acidic residues" evidence="10">
    <location>
        <begin position="903"/>
        <end position="919"/>
    </location>
</feature>
<proteinExistence type="predicted"/>
<feature type="transmembrane region" description="Helical" evidence="11">
    <location>
        <begin position="1273"/>
        <end position="1293"/>
    </location>
</feature>
<feature type="domain" description="ABC transmembrane type-1" evidence="13">
    <location>
        <begin position="279"/>
        <end position="599"/>
    </location>
</feature>
<comment type="subcellular location">
    <subcellularLocation>
        <location evidence="1">Membrane</location>
        <topology evidence="1">Multi-pass membrane protein</topology>
    </subcellularLocation>
</comment>
<keyword evidence="9" id="KW-0325">Glycoprotein</keyword>
<dbReference type="PROSITE" id="PS50929">
    <property type="entry name" value="ABC_TM1F"/>
    <property type="match status" value="2"/>
</dbReference>
<dbReference type="FunFam" id="3.40.50.300:FF:000825">
    <property type="entry name" value="ABC bile acid transporter"/>
    <property type="match status" value="1"/>
</dbReference>
<protein>
    <submittedName>
        <fullName evidence="14">p-loop containing nucleoside triphosphate hydrolase protein</fullName>
    </submittedName>
</protein>
<feature type="transmembrane region" description="Helical" evidence="11">
    <location>
        <begin position="1248"/>
        <end position="1267"/>
    </location>
</feature>
<feature type="transmembrane region" description="Helical" evidence="11">
    <location>
        <begin position="1136"/>
        <end position="1154"/>
    </location>
</feature>
<feature type="transmembrane region" description="Helical" evidence="11">
    <location>
        <begin position="135"/>
        <end position="153"/>
    </location>
</feature>
<feature type="compositionally biased region" description="Low complexity" evidence="10">
    <location>
        <begin position="923"/>
        <end position="939"/>
    </location>
</feature>
<dbReference type="CDD" id="cd03244">
    <property type="entry name" value="ABCC_MRP_domain2"/>
    <property type="match status" value="1"/>
</dbReference>
<feature type="transmembrane region" description="Helical" evidence="11">
    <location>
        <begin position="165"/>
        <end position="186"/>
    </location>
</feature>
<feature type="domain" description="ABC transporter" evidence="12">
    <location>
        <begin position="655"/>
        <end position="906"/>
    </location>
</feature>
<evidence type="ECO:0000313" key="14">
    <source>
        <dbReference type="EMBL" id="ORZ17379.1"/>
    </source>
</evidence>
<organism evidence="14 15">
    <name type="scientific">Absidia repens</name>
    <dbReference type="NCBI Taxonomy" id="90262"/>
    <lineage>
        <taxon>Eukaryota</taxon>
        <taxon>Fungi</taxon>
        <taxon>Fungi incertae sedis</taxon>
        <taxon>Mucoromycota</taxon>
        <taxon>Mucoromycotina</taxon>
        <taxon>Mucoromycetes</taxon>
        <taxon>Mucorales</taxon>
        <taxon>Cunninghamellaceae</taxon>
        <taxon>Absidia</taxon>
    </lineage>
</organism>
<keyword evidence="5" id="KW-0547">Nucleotide-binding</keyword>
<dbReference type="GO" id="GO:0005524">
    <property type="term" value="F:ATP binding"/>
    <property type="evidence" value="ECO:0007669"/>
    <property type="project" value="UniProtKB-KW"/>
</dbReference>
<dbReference type="SUPFAM" id="SSF52540">
    <property type="entry name" value="P-loop containing nucleoside triphosphate hydrolases"/>
    <property type="match status" value="2"/>
</dbReference>
<dbReference type="Proteomes" id="UP000193560">
    <property type="component" value="Unassembled WGS sequence"/>
</dbReference>
<feature type="transmembrane region" description="Helical" evidence="11">
    <location>
        <begin position="66"/>
        <end position="85"/>
    </location>
</feature>
<keyword evidence="14" id="KW-0378">Hydrolase</keyword>
<feature type="region of interest" description="Disordered" evidence="10">
    <location>
        <begin position="636"/>
        <end position="666"/>
    </location>
</feature>
<dbReference type="GO" id="GO:0000329">
    <property type="term" value="C:fungal-type vacuole membrane"/>
    <property type="evidence" value="ECO:0007669"/>
    <property type="project" value="TreeGrafter"/>
</dbReference>
<evidence type="ECO:0000256" key="8">
    <source>
        <dbReference type="ARBA" id="ARBA00023136"/>
    </source>
</evidence>
<dbReference type="InterPro" id="IPR036640">
    <property type="entry name" value="ABC1_TM_sf"/>
</dbReference>
<keyword evidence="4" id="KW-0677">Repeat</keyword>
<feature type="domain" description="ABC transporter" evidence="12">
    <location>
        <begin position="1339"/>
        <end position="1584"/>
    </location>
</feature>
<feature type="transmembrane region" description="Helical" evidence="11">
    <location>
        <begin position="1160"/>
        <end position="1179"/>
    </location>
</feature>
<evidence type="ECO:0000259" key="12">
    <source>
        <dbReference type="PROSITE" id="PS50893"/>
    </source>
</evidence>
<dbReference type="OrthoDB" id="6500128at2759"/>
<feature type="compositionally biased region" description="Low complexity" evidence="10">
    <location>
        <begin position="651"/>
        <end position="663"/>
    </location>
</feature>
<keyword evidence="7 11" id="KW-1133">Transmembrane helix</keyword>
<dbReference type="InterPro" id="IPR011527">
    <property type="entry name" value="ABC1_TM_dom"/>
</dbReference>
<feature type="region of interest" description="Disordered" evidence="10">
    <location>
        <begin position="376"/>
        <end position="411"/>
    </location>
</feature>
<dbReference type="Gene3D" id="1.20.1560.10">
    <property type="entry name" value="ABC transporter type 1, transmembrane domain"/>
    <property type="match status" value="2"/>
</dbReference>
<keyword evidence="15" id="KW-1185">Reference proteome</keyword>
<feature type="transmembrane region" description="Helical" evidence="11">
    <location>
        <begin position="275"/>
        <end position="296"/>
    </location>
</feature>
<dbReference type="FunFam" id="3.40.50.300:FF:000565">
    <property type="entry name" value="ABC bile acid transporter"/>
    <property type="match status" value="1"/>
</dbReference>
<sequence length="1605" mass="178595">MSDIPATLWLSSCLAITVCLSALVLSIQRGYYHKIQLPLEDGDTQVSVKYDQKRDASVPFSDNERLPRLTFGTSIVTLISIYALYDQVVIFDKNNGDQASVYGMISAIFTLITWLYTCALVILSRRYEFPSQWGFVLNVHLCVIYLVALSISIHDVWMAFTTDPGMPWVNSVPLVVQFFLLIDMLYTTATTDRGPPFVDKNGKVVCAVDVSSIWSTLNFNWSTPLVRLAYNSTKLSDDDLPTLPPTFRALYFIIFHESREVPLLLRIYRANKTAIIVQIVLSIVTSILYYAPAYFINRLLNLIQGISTGEAGDDALTQGLIIIAGLGVSVIVVSLSTAQLWYYAASSVQVRIKAMLNIEIYRKTLRRMDMAVASGIQDSEAEDDEGSKKTKNEDDNKDKKGDDEKEDVSSSTGTIVNLMSTDSNRISEFSTWWFSVLAAPSELGIGIFFLYKLLGPSCLLGLLVMVVTLPANHYNAKLFAKSQDQLMEARDKRVNLMNEVLQGIRQIKFFAWEANWEKRVMAARKIELKHLRTSYLAELGFNFLWQGSPILVTVVSFWSFTKLEGKDLTAPIAFTAITVFNELRFALNVLPEVFIEWLQAMISVRRIEQYLNEPEITAPPKVNPNEPVELSFKDATVGFKPPSKSSATGEDASASTTDDGTATPVEDSDNFVLKDLDLTFPNNELSLICGATGSGKTLLLLSLLGEAVLIEGQVACPRFEVVDTLTDEVETVSDIAEEDWILDHAVAYVAQTAWLQNASIRDNITFGLPYKEKRYQDTLEACSLVKDLSILEDGDMTEIGEKGITLSGGQKARVALARAVYSRAQNVLMDDVLSAVDAHTAKHLYKSLTENPLMKNRTRVLVTHHVKLCLNGTSYLVHIRSGRTDLVGSPSELRRSGELNTILEEEKDQDIAEQEEEAIESSSNGDTATADAGANNASDANKKAPRVLVEEENRATGVVKLRLYSLYLKMVGNPFYWFLVAAMLIGARGLDVTESWWVKKWARSYDVQSPGAHVSSVSSLHGAPSYSYLSAPLVASPSNNSVHILGEADTSSDSHSLNYYLGIYVLITSMNILVSTARFAIVYFGVLRASKTLYAELLHRVLRAPLRFFDTTPIGRILNRFAKDIETIDSTIPNDMLNFIIQWLVVISSIITVSSVLPVFILPMLIVAALSIGVGVMFISTSRELRRMDSVSRSPLFSHFTETIVGVTTIRAFGATRRFLQDMLDRVDINSRPYYYVWLVNRWVSVRIAFMGAAINVLTSFIILLNVDRMDAALAGFCLSFVLLYSDQMLWAIRRYTSLEMSFNAVERVVEFMEMDQEAAAISELRPPSDWPKHGAIEVKNLEVRYAADLPAVLHDVSFSVKPQEKVGVVGTTGSGKSTLALSFFRFVEASKGSIVIDNIDISDLGTEDLRSSLTIIPQDPTLFSGTLRSNLDPFDQFSDDDIFVALRRVHLIPTDNETIDEIEVGGVNANVFKDLDTNISEGGKNLSQGQRQLLCLARALLKRSRIVLMDEATASVDFETDKKIQKTISTEFSDCTILCIAHRLLTVVEYDRILVLHHGKILEFDSPLNLINDSESAFYKMCKKSGEFESLLTAAKGKQLVDTQ</sequence>
<name>A0A1X2IJ33_9FUNG</name>
<dbReference type="EMBL" id="MCGE01000010">
    <property type="protein sequence ID" value="ORZ17379.1"/>
    <property type="molecule type" value="Genomic_DNA"/>
</dbReference>
<dbReference type="InterPro" id="IPR050173">
    <property type="entry name" value="ABC_transporter_C-like"/>
</dbReference>
<evidence type="ECO:0000256" key="5">
    <source>
        <dbReference type="ARBA" id="ARBA00022741"/>
    </source>
</evidence>
<accession>A0A1X2IJ33</accession>
<evidence type="ECO:0000313" key="15">
    <source>
        <dbReference type="Proteomes" id="UP000193560"/>
    </source>
</evidence>
<feature type="region of interest" description="Disordered" evidence="10">
    <location>
        <begin position="897"/>
        <end position="945"/>
    </location>
</feature>
<dbReference type="GO" id="GO:0140359">
    <property type="term" value="F:ABC-type transporter activity"/>
    <property type="evidence" value="ECO:0007669"/>
    <property type="project" value="InterPro"/>
</dbReference>
<keyword evidence="8 11" id="KW-0472">Membrane</keyword>
<dbReference type="SUPFAM" id="SSF90123">
    <property type="entry name" value="ABC transporter transmembrane region"/>
    <property type="match status" value="2"/>
</dbReference>
<dbReference type="PANTHER" id="PTHR24223">
    <property type="entry name" value="ATP-BINDING CASSETTE SUB-FAMILY C"/>
    <property type="match status" value="1"/>
</dbReference>
<evidence type="ECO:0000256" key="3">
    <source>
        <dbReference type="ARBA" id="ARBA00022692"/>
    </source>
</evidence>
<feature type="transmembrane region" description="Helical" evidence="11">
    <location>
        <begin position="6"/>
        <end position="27"/>
    </location>
</feature>
<dbReference type="InterPro" id="IPR027417">
    <property type="entry name" value="P-loop_NTPase"/>
</dbReference>
<feature type="transmembrane region" description="Helical" evidence="11">
    <location>
        <begin position="970"/>
        <end position="990"/>
    </location>
</feature>
<dbReference type="Pfam" id="PF00664">
    <property type="entry name" value="ABC_membrane"/>
    <property type="match status" value="2"/>
</dbReference>
<gene>
    <name evidence="14" type="ORF">BCR42DRAFT_351650</name>
</gene>
<feature type="transmembrane region" description="Helical" evidence="11">
    <location>
        <begin position="316"/>
        <end position="343"/>
    </location>
</feature>
<dbReference type="PROSITE" id="PS00211">
    <property type="entry name" value="ABC_TRANSPORTER_1"/>
    <property type="match status" value="2"/>
</dbReference>
<dbReference type="InterPro" id="IPR017871">
    <property type="entry name" value="ABC_transporter-like_CS"/>
</dbReference>
<dbReference type="CDD" id="cd03250">
    <property type="entry name" value="ABCC_MRP_domain1"/>
    <property type="match status" value="1"/>
</dbReference>
<dbReference type="Pfam" id="PF00005">
    <property type="entry name" value="ABC_tran"/>
    <property type="match status" value="2"/>
</dbReference>
<dbReference type="PANTHER" id="PTHR24223:SF353">
    <property type="entry name" value="ABC TRANSPORTER ATP-BINDING PROTEIN_PERMEASE VMR1-RELATED"/>
    <property type="match status" value="1"/>
</dbReference>
<dbReference type="InterPro" id="IPR003439">
    <property type="entry name" value="ABC_transporter-like_ATP-bd"/>
</dbReference>
<evidence type="ECO:0000259" key="13">
    <source>
        <dbReference type="PROSITE" id="PS50929"/>
    </source>
</evidence>
<dbReference type="GO" id="GO:0016887">
    <property type="term" value="F:ATP hydrolysis activity"/>
    <property type="evidence" value="ECO:0007669"/>
    <property type="project" value="InterPro"/>
</dbReference>
<feature type="transmembrane region" description="Helical" evidence="11">
    <location>
        <begin position="1059"/>
        <end position="1084"/>
    </location>
</feature>
<evidence type="ECO:0000256" key="11">
    <source>
        <dbReference type="SAM" id="Phobius"/>
    </source>
</evidence>
<comment type="caution">
    <text evidence="14">The sequence shown here is derived from an EMBL/GenBank/DDBJ whole genome shotgun (WGS) entry which is preliminary data.</text>
</comment>
<dbReference type="CDD" id="cd18604">
    <property type="entry name" value="ABC_6TM_VMR1_D2_like"/>
    <property type="match status" value="1"/>
</dbReference>
<evidence type="ECO:0000256" key="2">
    <source>
        <dbReference type="ARBA" id="ARBA00022448"/>
    </source>
</evidence>
<dbReference type="PROSITE" id="PS50893">
    <property type="entry name" value="ABC_TRANSPORTER_2"/>
    <property type="match status" value="2"/>
</dbReference>
<feature type="transmembrane region" description="Helical" evidence="11">
    <location>
        <begin position="101"/>
        <end position="123"/>
    </location>
</feature>
<evidence type="ECO:0000256" key="10">
    <source>
        <dbReference type="SAM" id="MobiDB-lite"/>
    </source>
</evidence>
<dbReference type="SMART" id="SM00382">
    <property type="entry name" value="AAA"/>
    <property type="match status" value="2"/>
</dbReference>
<evidence type="ECO:0000256" key="1">
    <source>
        <dbReference type="ARBA" id="ARBA00004141"/>
    </source>
</evidence>
<feature type="compositionally biased region" description="Basic and acidic residues" evidence="10">
    <location>
        <begin position="386"/>
        <end position="403"/>
    </location>
</feature>
<feature type="domain" description="ABC transmembrane type-1" evidence="13">
    <location>
        <begin position="1043"/>
        <end position="1301"/>
    </location>
</feature>
<evidence type="ECO:0000256" key="7">
    <source>
        <dbReference type="ARBA" id="ARBA00022989"/>
    </source>
</evidence>
<evidence type="ECO:0000256" key="9">
    <source>
        <dbReference type="ARBA" id="ARBA00023180"/>
    </source>
</evidence>
<dbReference type="InterPro" id="IPR003593">
    <property type="entry name" value="AAA+_ATPase"/>
</dbReference>
<keyword evidence="2" id="KW-0813">Transport</keyword>
<evidence type="ECO:0000256" key="4">
    <source>
        <dbReference type="ARBA" id="ARBA00022737"/>
    </source>
</evidence>
<evidence type="ECO:0000256" key="6">
    <source>
        <dbReference type="ARBA" id="ARBA00022840"/>
    </source>
</evidence>
<keyword evidence="6" id="KW-0067">ATP-binding</keyword>
<dbReference type="STRING" id="90262.A0A1X2IJ33"/>